<evidence type="ECO:0000313" key="3">
    <source>
        <dbReference type="Proteomes" id="UP000006666"/>
    </source>
</evidence>
<organism evidence="2 3">
    <name type="scientific">Kytococcus sedentarius (strain ATCC 14392 / DSM 20547 / JCM 11482 / CCUG 33030 / NBRC 15357 / NCTC 11040 / CCM 314 / 541)</name>
    <name type="common">Micrococcus sedentarius</name>
    <dbReference type="NCBI Taxonomy" id="478801"/>
    <lineage>
        <taxon>Bacteria</taxon>
        <taxon>Bacillati</taxon>
        <taxon>Actinomycetota</taxon>
        <taxon>Actinomycetes</taxon>
        <taxon>Micrococcales</taxon>
        <taxon>Kytococcaceae</taxon>
        <taxon>Kytococcus</taxon>
    </lineage>
</organism>
<dbReference type="KEGG" id="kse:Ksed_20070"/>
<accession>C7NKG5</accession>
<dbReference type="EMBL" id="CP001686">
    <property type="protein sequence ID" value="ACV07003.1"/>
    <property type="molecule type" value="Genomic_DNA"/>
</dbReference>
<keyword evidence="3" id="KW-1185">Reference proteome</keyword>
<gene>
    <name evidence="2" type="ordered locus">Ksed_20070</name>
</gene>
<sequence>MPIHTRRRTTPLRRRALLSGALVAGVGLSACSPQAPTEVMPERFVDPPYLAEDMDAQEQAEAEEAWEQISGWALDNATSEGALDPERPTTAADLTEPVVRQMTPRSAKAWERHVEADLAGDLDARDTVNLLHFHEWPKNFNRRRMEPVHHGSWVTDGEVYPAEGEGFDISMTVVTRAGLTWDKQLVSQDVNRRVNLRVVPEGDRWLVANYDGKLRITPSAKDVSPNV</sequence>
<evidence type="ECO:0000256" key="1">
    <source>
        <dbReference type="SAM" id="SignalP"/>
    </source>
</evidence>
<keyword evidence="1" id="KW-0732">Signal</keyword>
<reference evidence="2 3" key="1">
    <citation type="journal article" date="2009" name="Stand. Genomic Sci.">
        <title>Complete genome sequence of Kytococcus sedentarius type strain (541).</title>
        <authorList>
            <person name="Sims D."/>
            <person name="Brettin T."/>
            <person name="Detter J.C."/>
            <person name="Han C."/>
            <person name="Lapidus A."/>
            <person name="Copeland A."/>
            <person name="Glavina Del Rio T."/>
            <person name="Nolan M."/>
            <person name="Chen F."/>
            <person name="Lucas S."/>
            <person name="Tice H."/>
            <person name="Cheng J.F."/>
            <person name="Bruce D."/>
            <person name="Goodwin L."/>
            <person name="Pitluck S."/>
            <person name="Ovchinnikova G."/>
            <person name="Pati A."/>
            <person name="Ivanova N."/>
            <person name="Mavrommatis K."/>
            <person name="Chen A."/>
            <person name="Palaniappan K."/>
            <person name="D'haeseleer P."/>
            <person name="Chain P."/>
            <person name="Bristow J."/>
            <person name="Eisen J.A."/>
            <person name="Markowitz V."/>
            <person name="Hugenholtz P."/>
            <person name="Schneider S."/>
            <person name="Goker M."/>
            <person name="Pukall R."/>
            <person name="Kyrpides N.C."/>
            <person name="Klenk H.P."/>
        </authorList>
    </citation>
    <scope>NUCLEOTIDE SEQUENCE [LARGE SCALE GENOMIC DNA]</scope>
    <source>
        <strain evidence="3">ATCC 14392 / DSM 20547 / JCM 11482 / CCUG 33030 / NBRC 15357 / NCTC 11040 / CCM 314 / 541</strain>
    </source>
</reference>
<dbReference type="RefSeq" id="WP_015779943.1">
    <property type="nucleotide sequence ID" value="NC_013169.1"/>
</dbReference>
<proteinExistence type="predicted"/>
<dbReference type="Proteomes" id="UP000006666">
    <property type="component" value="Chromosome"/>
</dbReference>
<name>C7NKG5_KYTSD</name>
<dbReference type="HOGENOM" id="CLU_1218485_0_0_11"/>
<protein>
    <recommendedName>
        <fullName evidence="4">Lipoprotein</fullName>
    </recommendedName>
</protein>
<dbReference type="AlphaFoldDB" id="C7NKG5"/>
<feature type="chain" id="PRO_5002981025" description="Lipoprotein" evidence="1">
    <location>
        <begin position="36"/>
        <end position="227"/>
    </location>
</feature>
<evidence type="ECO:0008006" key="4">
    <source>
        <dbReference type="Google" id="ProtNLM"/>
    </source>
</evidence>
<dbReference type="PROSITE" id="PS51257">
    <property type="entry name" value="PROKAR_LIPOPROTEIN"/>
    <property type="match status" value="1"/>
</dbReference>
<evidence type="ECO:0000313" key="2">
    <source>
        <dbReference type="EMBL" id="ACV07003.1"/>
    </source>
</evidence>
<feature type="signal peptide" evidence="1">
    <location>
        <begin position="1"/>
        <end position="35"/>
    </location>
</feature>